<reference evidence="1" key="2">
    <citation type="journal article" date="2023" name="Microbiol Resour">
        <title>Decontamination and Annotation of the Draft Genome Sequence of the Oomycete Lagenidium giganteum ARSEF 373.</title>
        <authorList>
            <person name="Morgan W.R."/>
            <person name="Tartar A."/>
        </authorList>
    </citation>
    <scope>NUCLEOTIDE SEQUENCE</scope>
    <source>
        <strain evidence="1">ARSEF 373</strain>
    </source>
</reference>
<evidence type="ECO:0000313" key="2">
    <source>
        <dbReference type="Proteomes" id="UP001146120"/>
    </source>
</evidence>
<keyword evidence="2" id="KW-1185">Reference proteome</keyword>
<protein>
    <submittedName>
        <fullName evidence="1">Uncharacterized protein</fullName>
    </submittedName>
</protein>
<evidence type="ECO:0000313" key="1">
    <source>
        <dbReference type="EMBL" id="DAZ95793.1"/>
    </source>
</evidence>
<comment type="caution">
    <text evidence="1">The sequence shown here is derived from an EMBL/GenBank/DDBJ whole genome shotgun (WGS) entry which is preliminary data.</text>
</comment>
<dbReference type="Proteomes" id="UP001146120">
    <property type="component" value="Unassembled WGS sequence"/>
</dbReference>
<reference evidence="1" key="1">
    <citation type="submission" date="2022-11" db="EMBL/GenBank/DDBJ databases">
        <authorList>
            <person name="Morgan W.R."/>
            <person name="Tartar A."/>
        </authorList>
    </citation>
    <scope>NUCLEOTIDE SEQUENCE</scope>
    <source>
        <strain evidence="1">ARSEF 373</strain>
    </source>
</reference>
<accession>A0AAV2YPV6</accession>
<dbReference type="AlphaFoldDB" id="A0AAV2YPV6"/>
<organism evidence="1 2">
    <name type="scientific">Lagenidium giganteum</name>
    <dbReference type="NCBI Taxonomy" id="4803"/>
    <lineage>
        <taxon>Eukaryota</taxon>
        <taxon>Sar</taxon>
        <taxon>Stramenopiles</taxon>
        <taxon>Oomycota</taxon>
        <taxon>Peronosporomycetes</taxon>
        <taxon>Pythiales</taxon>
        <taxon>Pythiaceae</taxon>
    </lineage>
</organism>
<dbReference type="EMBL" id="DAKRPA010000189">
    <property type="protein sequence ID" value="DAZ95793.1"/>
    <property type="molecule type" value="Genomic_DNA"/>
</dbReference>
<gene>
    <name evidence="1" type="ORF">N0F65_009189</name>
</gene>
<name>A0AAV2YPV6_9STRA</name>
<proteinExistence type="predicted"/>
<sequence length="59" mass="6677">MRLRAKVRHGFQIPGNLCFDFCLNCWCSPCTFAQLASHVRSYEPGSCSFDAPDTLPAYF</sequence>